<name>A0A9J6A942_SOLCO</name>
<feature type="domain" description="DUF7745" evidence="1">
    <location>
        <begin position="41"/>
        <end position="112"/>
    </location>
</feature>
<proteinExistence type="predicted"/>
<dbReference type="InterPro" id="IPR056647">
    <property type="entry name" value="DUF7745"/>
</dbReference>
<reference evidence="2 3" key="1">
    <citation type="submission" date="2020-09" db="EMBL/GenBank/DDBJ databases">
        <title>De no assembly of potato wild relative species, Solanum commersonii.</title>
        <authorList>
            <person name="Cho K."/>
        </authorList>
    </citation>
    <scope>NUCLEOTIDE SEQUENCE [LARGE SCALE GENOMIC DNA]</scope>
    <source>
        <strain evidence="2">LZ3.2</strain>
        <tissue evidence="2">Leaf</tissue>
    </source>
</reference>
<dbReference type="EMBL" id="JACXVP010000002">
    <property type="protein sequence ID" value="KAG5620794.1"/>
    <property type="molecule type" value="Genomic_DNA"/>
</dbReference>
<keyword evidence="3" id="KW-1185">Reference proteome</keyword>
<gene>
    <name evidence="2" type="ORF">H5410_006012</name>
</gene>
<evidence type="ECO:0000313" key="3">
    <source>
        <dbReference type="Proteomes" id="UP000824120"/>
    </source>
</evidence>
<organism evidence="2 3">
    <name type="scientific">Solanum commersonii</name>
    <name type="common">Commerson's wild potato</name>
    <name type="synonym">Commerson's nightshade</name>
    <dbReference type="NCBI Taxonomy" id="4109"/>
    <lineage>
        <taxon>Eukaryota</taxon>
        <taxon>Viridiplantae</taxon>
        <taxon>Streptophyta</taxon>
        <taxon>Embryophyta</taxon>
        <taxon>Tracheophyta</taxon>
        <taxon>Spermatophyta</taxon>
        <taxon>Magnoliopsida</taxon>
        <taxon>eudicotyledons</taxon>
        <taxon>Gunneridae</taxon>
        <taxon>Pentapetalae</taxon>
        <taxon>asterids</taxon>
        <taxon>lamiids</taxon>
        <taxon>Solanales</taxon>
        <taxon>Solanaceae</taxon>
        <taxon>Solanoideae</taxon>
        <taxon>Solaneae</taxon>
        <taxon>Solanum</taxon>
    </lineage>
</organism>
<dbReference type="Pfam" id="PF24924">
    <property type="entry name" value="DUF7745"/>
    <property type="match status" value="1"/>
</dbReference>
<protein>
    <recommendedName>
        <fullName evidence="1">DUF7745 domain-containing protein</fullName>
    </recommendedName>
</protein>
<evidence type="ECO:0000259" key="1">
    <source>
        <dbReference type="Pfam" id="PF24924"/>
    </source>
</evidence>
<sequence>MSSYRPFFEAKGQVLQLTESLIDVYGGYLHRSDESLGQHVRALAPHLPKALRTEIFKHLGFLTNIMRFSPDRDLIKALIPFWDSTSNVFCFNDFELTPTLKELGGFTGLGKDLRSKTLIAPKSVSRNKFLEQMHIIHPHKECFDNGLISLEFLYSRYGKKEEFSNYEKQLKNGKHLPT</sequence>
<dbReference type="Proteomes" id="UP000824120">
    <property type="component" value="Chromosome 2"/>
</dbReference>
<evidence type="ECO:0000313" key="2">
    <source>
        <dbReference type="EMBL" id="KAG5620794.1"/>
    </source>
</evidence>
<accession>A0A9J6A942</accession>
<comment type="caution">
    <text evidence="2">The sequence shown here is derived from an EMBL/GenBank/DDBJ whole genome shotgun (WGS) entry which is preliminary data.</text>
</comment>
<dbReference type="OrthoDB" id="1291298at2759"/>
<dbReference type="AlphaFoldDB" id="A0A9J6A942"/>